<evidence type="ECO:0000313" key="3">
    <source>
        <dbReference type="EMBL" id="WTZ10770.1"/>
    </source>
</evidence>
<feature type="region of interest" description="Disordered" evidence="1">
    <location>
        <begin position="1"/>
        <end position="33"/>
    </location>
</feature>
<organism evidence="3">
    <name type="scientific">Streptomyces sp. NBC_01393</name>
    <dbReference type="NCBI Taxonomy" id="2903851"/>
    <lineage>
        <taxon>Bacteria</taxon>
        <taxon>Bacillati</taxon>
        <taxon>Actinomycetota</taxon>
        <taxon>Actinomycetes</taxon>
        <taxon>Kitasatosporales</taxon>
        <taxon>Streptomycetaceae</taxon>
        <taxon>Streptomyces</taxon>
    </lineage>
</organism>
<dbReference type="SMART" id="SM00458">
    <property type="entry name" value="RICIN"/>
    <property type="match status" value="1"/>
</dbReference>
<proteinExistence type="predicted"/>
<dbReference type="InterPro" id="IPR035992">
    <property type="entry name" value="Ricin_B-like_lectins"/>
</dbReference>
<protein>
    <submittedName>
        <fullName evidence="3">RICIN domain-containing protein</fullName>
    </submittedName>
</protein>
<dbReference type="InterPro" id="IPR017853">
    <property type="entry name" value="GH"/>
</dbReference>
<accession>A0AAU3I2K3</accession>
<dbReference type="AlphaFoldDB" id="A0AAU3I2K3"/>
<dbReference type="Gene3D" id="3.20.20.80">
    <property type="entry name" value="Glycosidases"/>
    <property type="match status" value="1"/>
</dbReference>
<dbReference type="Pfam" id="PF14200">
    <property type="entry name" value="RicinB_lectin_2"/>
    <property type="match status" value="2"/>
</dbReference>
<dbReference type="PROSITE" id="PS50231">
    <property type="entry name" value="RICIN_B_LECTIN"/>
    <property type="match status" value="1"/>
</dbReference>
<dbReference type="EMBL" id="CP109546">
    <property type="protein sequence ID" value="WTZ10770.1"/>
    <property type="molecule type" value="Genomic_DNA"/>
</dbReference>
<gene>
    <name evidence="3" type="ORF">OG699_23990</name>
</gene>
<dbReference type="InterPro" id="IPR000772">
    <property type="entry name" value="Ricin_B_lectin"/>
</dbReference>
<reference evidence="3" key="1">
    <citation type="submission" date="2022-10" db="EMBL/GenBank/DDBJ databases">
        <title>The complete genomes of actinobacterial strains from the NBC collection.</title>
        <authorList>
            <person name="Joergensen T.S."/>
            <person name="Alvarez Arevalo M."/>
            <person name="Sterndorff E.B."/>
            <person name="Faurdal D."/>
            <person name="Vuksanovic O."/>
            <person name="Mourched A.-S."/>
            <person name="Charusanti P."/>
            <person name="Shaw S."/>
            <person name="Blin K."/>
            <person name="Weber T."/>
        </authorList>
    </citation>
    <scope>NUCLEOTIDE SEQUENCE</scope>
    <source>
        <strain evidence="3">NBC_01393</strain>
    </source>
</reference>
<sequence>MSRTSRSGRTTRTLRVTPTATPTAVPPPTAGHHRARALATLGAVALATTALLTAPPAQAAPTTATTLVVNADQTLRSVTHAASGSLYGLADANAPADSLVTPLKPNTFVQMAPGGSQLPNGEPAPGGDALKVASKAARAGAGVVVRMPDWYPNFPYKWVSWSNWLSAVDTQIASVRSSTATNIRAYELWNEPDWTWDTTNAGTFEAGWTRTFKEVRAKDTATPIQGPSHSAWNQSWMSTFLTAAKAAGTVPDIIAWHELQGSQDIAAHVAAYRSLESSLGISARPISVEEYGTPAEMGIPGSLVGYVAKFERTGVRDAELAFWNHYGTLGDTLTDTGGSPNGSYWLYKWYGDMSGSMVPTTPPAQTGIDGAASRTGDGRTISVVFGGGTGSTAVTVKGLGSLSAFGGTVHAKLEYTPSRGRTTAVSAPYTISEADYTVSNGSVTVPVAMNASDGYHLVITPSGSSTSLAGTYQITNRNSALALDTQGAGTAQGTAVVQATSTTGTSQSWTLSSAGSGLYKITNKASGLLLGITNASTAAGGTALIWADNGTADHLWQLIPAGDGYYKIANYNSGLLLGVNGMSTSTGAQVLQWDDNGTADHLWRLTSR</sequence>
<evidence type="ECO:0000256" key="1">
    <source>
        <dbReference type="SAM" id="MobiDB-lite"/>
    </source>
</evidence>
<feature type="compositionally biased region" description="Low complexity" evidence="1">
    <location>
        <begin position="1"/>
        <end position="23"/>
    </location>
</feature>
<feature type="domain" description="Ricin B lectin" evidence="2">
    <location>
        <begin position="470"/>
        <end position="606"/>
    </location>
</feature>
<name>A0AAU3I2K3_9ACTN</name>
<dbReference type="SUPFAM" id="SSF51445">
    <property type="entry name" value="(Trans)glycosidases"/>
    <property type="match status" value="1"/>
</dbReference>
<dbReference type="SUPFAM" id="SSF50370">
    <property type="entry name" value="Ricin B-like lectins"/>
    <property type="match status" value="1"/>
</dbReference>
<dbReference type="Gene3D" id="2.80.10.50">
    <property type="match status" value="3"/>
</dbReference>
<evidence type="ECO:0000259" key="2">
    <source>
        <dbReference type="SMART" id="SM00458"/>
    </source>
</evidence>